<dbReference type="Gene3D" id="3.40.50.300">
    <property type="entry name" value="P-loop containing nucleotide triphosphate hydrolases"/>
    <property type="match status" value="1"/>
</dbReference>
<dbReference type="SMART" id="SM00382">
    <property type="entry name" value="AAA"/>
    <property type="match status" value="1"/>
</dbReference>
<keyword evidence="4" id="KW-1185">Reference proteome</keyword>
<feature type="domain" description="AAA+ ATPase" evidence="2">
    <location>
        <begin position="247"/>
        <end position="376"/>
    </location>
</feature>
<dbReference type="Pfam" id="PF09848">
    <property type="entry name" value="SLFN-g3_helicase"/>
    <property type="match status" value="1"/>
</dbReference>
<protein>
    <submittedName>
        <fullName evidence="3">ATP-binding protein</fullName>
    </submittedName>
</protein>
<keyword evidence="3" id="KW-0547">Nucleotide-binding</keyword>
<feature type="region of interest" description="Disordered" evidence="1">
    <location>
        <begin position="624"/>
        <end position="645"/>
    </location>
</feature>
<dbReference type="InterPro" id="IPR003593">
    <property type="entry name" value="AAA+_ATPase"/>
</dbReference>
<dbReference type="InterPro" id="IPR027417">
    <property type="entry name" value="P-loop_NTPase"/>
</dbReference>
<evidence type="ECO:0000259" key="2">
    <source>
        <dbReference type="SMART" id="SM00382"/>
    </source>
</evidence>
<dbReference type="Proteomes" id="UP000467379">
    <property type="component" value="Chromosome"/>
</dbReference>
<evidence type="ECO:0000313" key="4">
    <source>
        <dbReference type="Proteomes" id="UP000467379"/>
    </source>
</evidence>
<organism evidence="3 4">
    <name type="scientific">Mycobacterium branderi</name>
    <dbReference type="NCBI Taxonomy" id="43348"/>
    <lineage>
        <taxon>Bacteria</taxon>
        <taxon>Bacillati</taxon>
        <taxon>Actinomycetota</taxon>
        <taxon>Actinomycetes</taxon>
        <taxon>Mycobacteriales</taxon>
        <taxon>Mycobacteriaceae</taxon>
        <taxon>Mycobacterium</taxon>
    </lineage>
</organism>
<gene>
    <name evidence="3" type="ORF">MBRA_07390</name>
</gene>
<keyword evidence="3" id="KW-0067">ATP-binding</keyword>
<dbReference type="EMBL" id="AP022606">
    <property type="protein sequence ID" value="BBZ10544.1"/>
    <property type="molecule type" value="Genomic_DNA"/>
</dbReference>
<evidence type="ECO:0000256" key="1">
    <source>
        <dbReference type="SAM" id="MobiDB-lite"/>
    </source>
</evidence>
<evidence type="ECO:0000313" key="3">
    <source>
        <dbReference type="EMBL" id="BBZ10544.1"/>
    </source>
</evidence>
<sequence length="645" mass="71086">MPPESLVEQLLEQMLYRTGRRAAPAEQTSWKRSLPVLAADLADAGLGEVEMLVEYHLPLTSQRADVVLAGTHPRTGGVSYVVVELKQWSAAYTFEGDPEIVEVPGIPGGPRLHPVIQVRGYCEYLLDFARVVADHPDSVAGMAYLHNASNPALVKDLLAVPISTSGRLFTAGEKGAMLDFLRSRLAPGPGRQAADLLMNSPVAPSKQLLKLAAAEIRERPQFRLIGNQQLAVDLVMHAVEHARAGNSKRVIAVTGGPGSGKSVIALSLVGELARRGRTVIHATGSRSFTQTLRKVAAVRAPKVRRLFKYFNQFVTADPNGLDVLVMDEAHRIRQTSVDRYTRAELRTDRPQIDELIAAARVPVFLLDEHQVVRPGEMGTLKQIEHHAQHLGLDFHHIELGEQFRCGGSEEYVHWVVRLLGLDGDHPPVAWSGDPQFHVRLAETPEEMEHYLLSQSQQGYSARITAGYCWPWSDARKDGTLVPDVQIGTWSRPWNSKSDRRIGEAPPSALWATDDGGFGQVGCIYTAQGFEFDWSGVILGPDLVWRDGRFVTVRSANKDPDFRNSKTVPDNRFDILVRHVYKVLLTRGMIGTVIYSTDRETREALGALVGATQRVEHSWPIAGVAASTDTSDPNFSRDAQHHSAGD</sequence>
<accession>A0ABM7KHP4</accession>
<dbReference type="InterPro" id="IPR018647">
    <property type="entry name" value="SLFN_3-like_DNA/RNA_helicase"/>
</dbReference>
<dbReference type="CDD" id="cd00009">
    <property type="entry name" value="AAA"/>
    <property type="match status" value="1"/>
</dbReference>
<reference evidence="3 4" key="1">
    <citation type="journal article" date="2019" name="Emerg. Microbes Infect.">
        <title>Comprehensive subspecies identification of 175 nontuberculous mycobacteria species based on 7547 genomic profiles.</title>
        <authorList>
            <person name="Matsumoto Y."/>
            <person name="Kinjo T."/>
            <person name="Motooka D."/>
            <person name="Nabeya D."/>
            <person name="Jung N."/>
            <person name="Uechi K."/>
            <person name="Horii T."/>
            <person name="Iida T."/>
            <person name="Fujita J."/>
            <person name="Nakamura S."/>
        </authorList>
    </citation>
    <scope>NUCLEOTIDE SEQUENCE [LARGE SCALE GENOMIC DNA]</scope>
    <source>
        <strain evidence="3 4">JCM 12687</strain>
    </source>
</reference>
<dbReference type="SUPFAM" id="SSF52540">
    <property type="entry name" value="P-loop containing nucleoside triphosphate hydrolases"/>
    <property type="match status" value="1"/>
</dbReference>
<name>A0ABM7KHP4_9MYCO</name>
<proteinExistence type="predicted"/>
<dbReference type="GO" id="GO:0005524">
    <property type="term" value="F:ATP binding"/>
    <property type="evidence" value="ECO:0007669"/>
    <property type="project" value="UniProtKB-KW"/>
</dbReference>